<reference evidence="5 6" key="1">
    <citation type="submission" date="2015-12" db="EMBL/GenBank/DDBJ databases">
        <title>Haloprofundus marisrubri gen. nov., sp. nov., an extremely halophilic archaeon isolated from the Discovery deep brine-seawater interface in the Red Sea.</title>
        <authorList>
            <person name="Zhang G."/>
            <person name="Stingl U."/>
            <person name="Rashid M."/>
        </authorList>
    </citation>
    <scope>NUCLEOTIDE SEQUENCE [LARGE SCALE GENOMIC DNA]</scope>
    <source>
        <strain evidence="5 6">SB9</strain>
    </source>
</reference>
<dbReference type="GO" id="GO:0009450">
    <property type="term" value="P:gamma-aminobutyric acid catabolic process"/>
    <property type="evidence" value="ECO:0007669"/>
    <property type="project" value="TreeGrafter"/>
</dbReference>
<dbReference type="PROSITE" id="PS00687">
    <property type="entry name" value="ALDEHYDE_DEHYDR_GLU"/>
    <property type="match status" value="1"/>
</dbReference>
<dbReference type="InterPro" id="IPR015590">
    <property type="entry name" value="Aldehyde_DH_dom"/>
</dbReference>
<dbReference type="InterPro" id="IPR029510">
    <property type="entry name" value="Ald_DH_CS_GLU"/>
</dbReference>
<evidence type="ECO:0000259" key="4">
    <source>
        <dbReference type="Pfam" id="PF00171"/>
    </source>
</evidence>
<dbReference type="InterPro" id="IPR016161">
    <property type="entry name" value="Ald_DH/histidinol_DH"/>
</dbReference>
<proteinExistence type="inferred from homology"/>
<keyword evidence="6" id="KW-1185">Reference proteome</keyword>
<dbReference type="Proteomes" id="UP000054387">
    <property type="component" value="Unassembled WGS sequence"/>
</dbReference>
<dbReference type="Pfam" id="PF00171">
    <property type="entry name" value="Aldedh"/>
    <property type="match status" value="1"/>
</dbReference>
<dbReference type="STRING" id="1514971.AUR64_15660"/>
<evidence type="ECO:0000313" key="5">
    <source>
        <dbReference type="EMBL" id="KTG09226.1"/>
    </source>
</evidence>
<name>A0A0W1R728_9EURY</name>
<accession>A0A0W1R728</accession>
<gene>
    <name evidence="5" type="primary">gabD2</name>
    <name evidence="5" type="ORF">AUR64_15660</name>
</gene>
<dbReference type="PANTHER" id="PTHR43353:SF5">
    <property type="entry name" value="SUCCINATE-SEMIALDEHYDE DEHYDROGENASE, MITOCHONDRIAL"/>
    <property type="match status" value="1"/>
</dbReference>
<dbReference type="FunFam" id="3.40.309.10:FF:000009">
    <property type="entry name" value="Aldehyde dehydrogenase A"/>
    <property type="match status" value="1"/>
</dbReference>
<dbReference type="InterPro" id="IPR016163">
    <property type="entry name" value="Ald_DH_C"/>
</dbReference>
<sequence>MNSEVTSVRPTADLDALRTVAAETSSSASLSVEAPFTGESLGTVPAATAEDVVDAAGRAREAQSEWAAQPFEERAAVFSRFHDRLLARREELLELMQAESGKSKRDAFVELLDVALTAQYYSTQGDDHLQRERRSSVFPLLSKVTVNYRPVGVVGLITPWNYPLTLSISDAIPALLAGNAVVLKPDEGTPFTALYAAHLLVDCGLPSDLLQVVTGRGDELGESLVASVDFVGFTGSVDVGRIVGSLAGEHLVDCSLELGGKNPGVVLDDADVDAAAADAVVGCFSNAGQLCLSTERLYVHTDVYDAFLDAFVARTRALSVGAAFGDDVEVGSLVSADQLEKTTEHVEDAVQKGATVLSGGRPRPDRGPYVYEPTVLTDVTPEMTLFRSETFGPVVSVYRVEDEDEAVERANDSDRGLNGSVWTGEEARGEAVAERIECGTVNVNDAYATAWSSVDAPMGGMKESGVGRRHGPEGIRKYTESQTVAVDRGAPTMPPDSIPDAWWQRGMVALLGAQKRVVEWLR</sequence>
<keyword evidence="1 3" id="KW-0560">Oxidoreductase</keyword>
<dbReference type="PANTHER" id="PTHR43353">
    <property type="entry name" value="SUCCINATE-SEMIALDEHYDE DEHYDROGENASE, MITOCHONDRIAL"/>
    <property type="match status" value="1"/>
</dbReference>
<dbReference type="GO" id="GO:0004777">
    <property type="term" value="F:succinate-semialdehyde dehydrogenase (NAD+) activity"/>
    <property type="evidence" value="ECO:0007669"/>
    <property type="project" value="TreeGrafter"/>
</dbReference>
<evidence type="ECO:0000313" key="6">
    <source>
        <dbReference type="Proteomes" id="UP000054387"/>
    </source>
</evidence>
<dbReference type="Gene3D" id="3.40.309.10">
    <property type="entry name" value="Aldehyde Dehydrogenase, Chain A, domain 2"/>
    <property type="match status" value="1"/>
</dbReference>
<dbReference type="AlphaFoldDB" id="A0A0W1R728"/>
<evidence type="ECO:0000256" key="1">
    <source>
        <dbReference type="ARBA" id="ARBA00023002"/>
    </source>
</evidence>
<protein>
    <submittedName>
        <fullName evidence="5">Succinate-semialdehyde dehydrogenase</fullName>
    </submittedName>
</protein>
<dbReference type="Gene3D" id="3.40.605.10">
    <property type="entry name" value="Aldehyde Dehydrogenase, Chain A, domain 1"/>
    <property type="match status" value="1"/>
</dbReference>
<dbReference type="NCBIfam" id="NF006916">
    <property type="entry name" value="PRK09407.1"/>
    <property type="match status" value="1"/>
</dbReference>
<evidence type="ECO:0000256" key="3">
    <source>
        <dbReference type="RuleBase" id="RU003345"/>
    </source>
</evidence>
<comment type="caution">
    <text evidence="5">The sequence shown here is derived from an EMBL/GenBank/DDBJ whole genome shotgun (WGS) entry which is preliminary data.</text>
</comment>
<evidence type="ECO:0000256" key="2">
    <source>
        <dbReference type="PROSITE-ProRule" id="PRU10007"/>
    </source>
</evidence>
<comment type="similarity">
    <text evidence="3">Belongs to the aldehyde dehydrogenase family.</text>
</comment>
<feature type="domain" description="Aldehyde dehydrogenase" evidence="4">
    <location>
        <begin position="26"/>
        <end position="484"/>
    </location>
</feature>
<organism evidence="5 6">
    <name type="scientific">Haloprofundus marisrubri</name>
    <dbReference type="NCBI Taxonomy" id="1514971"/>
    <lineage>
        <taxon>Archaea</taxon>
        <taxon>Methanobacteriati</taxon>
        <taxon>Methanobacteriota</taxon>
        <taxon>Stenosarchaea group</taxon>
        <taxon>Halobacteria</taxon>
        <taxon>Halobacteriales</taxon>
        <taxon>Haloferacaceae</taxon>
        <taxon>Haloprofundus</taxon>
    </lineage>
</organism>
<dbReference type="OrthoDB" id="6342at2157"/>
<dbReference type="SUPFAM" id="SSF53720">
    <property type="entry name" value="ALDH-like"/>
    <property type="match status" value="1"/>
</dbReference>
<dbReference type="InterPro" id="IPR016162">
    <property type="entry name" value="Ald_DH_N"/>
</dbReference>
<dbReference type="InterPro" id="IPR050740">
    <property type="entry name" value="Aldehyde_DH_Superfamily"/>
</dbReference>
<feature type="active site" evidence="2">
    <location>
        <position position="257"/>
    </location>
</feature>
<dbReference type="EMBL" id="LOPU01000029">
    <property type="protein sequence ID" value="KTG09226.1"/>
    <property type="molecule type" value="Genomic_DNA"/>
</dbReference>
<dbReference type="RefSeq" id="WP_058582379.1">
    <property type="nucleotide sequence ID" value="NZ_LOPU01000029.1"/>
</dbReference>